<feature type="transmembrane region" description="Helical" evidence="2">
    <location>
        <begin position="356"/>
        <end position="378"/>
    </location>
</feature>
<gene>
    <name evidence="3" type="ORF">LTR84_000586</name>
</gene>
<dbReference type="RefSeq" id="XP_064712076.1">
    <property type="nucleotide sequence ID" value="XM_064844216.1"/>
</dbReference>
<dbReference type="Proteomes" id="UP001358417">
    <property type="component" value="Unassembled WGS sequence"/>
</dbReference>
<dbReference type="AlphaFoldDB" id="A0AAV9NRB1"/>
<keyword evidence="2" id="KW-0472">Membrane</keyword>
<protein>
    <recommendedName>
        <fullName evidence="5">Mg2+ transporter protein, CorA-like/Zinc transport protein ZntB</fullName>
    </recommendedName>
</protein>
<comment type="caution">
    <text evidence="3">The sequence shown here is derived from an EMBL/GenBank/DDBJ whole genome shotgun (WGS) entry which is preliminary data.</text>
</comment>
<name>A0AAV9NRB1_9EURO</name>
<feature type="region of interest" description="Disordered" evidence="1">
    <location>
        <begin position="428"/>
        <end position="467"/>
    </location>
</feature>
<keyword evidence="2" id="KW-1133">Transmembrane helix</keyword>
<keyword evidence="2" id="KW-0812">Transmembrane</keyword>
<dbReference type="GeneID" id="89968808"/>
<evidence type="ECO:0008006" key="5">
    <source>
        <dbReference type="Google" id="ProtNLM"/>
    </source>
</evidence>
<evidence type="ECO:0000256" key="2">
    <source>
        <dbReference type="SAM" id="Phobius"/>
    </source>
</evidence>
<evidence type="ECO:0000313" key="4">
    <source>
        <dbReference type="Proteomes" id="UP001358417"/>
    </source>
</evidence>
<keyword evidence="4" id="KW-1185">Reference proteome</keyword>
<feature type="transmembrane region" description="Helical" evidence="2">
    <location>
        <begin position="390"/>
        <end position="411"/>
    </location>
</feature>
<reference evidence="3 4" key="1">
    <citation type="submission" date="2023-08" db="EMBL/GenBank/DDBJ databases">
        <title>Black Yeasts Isolated from many extreme environments.</title>
        <authorList>
            <person name="Coleine C."/>
            <person name="Stajich J.E."/>
            <person name="Selbmann L."/>
        </authorList>
    </citation>
    <scope>NUCLEOTIDE SEQUENCE [LARGE SCALE GENOMIC DNA]</scope>
    <source>
        <strain evidence="3 4">CCFEE 5792</strain>
    </source>
</reference>
<proteinExistence type="predicted"/>
<accession>A0AAV9NRB1</accession>
<dbReference type="EMBL" id="JAVRRD010000001">
    <property type="protein sequence ID" value="KAK5064752.1"/>
    <property type="molecule type" value="Genomic_DNA"/>
</dbReference>
<dbReference type="Gene3D" id="1.20.58.340">
    <property type="entry name" value="Magnesium transport protein CorA, transmembrane region"/>
    <property type="match status" value="1"/>
</dbReference>
<organism evidence="3 4">
    <name type="scientific">Exophiala bonariae</name>
    <dbReference type="NCBI Taxonomy" id="1690606"/>
    <lineage>
        <taxon>Eukaryota</taxon>
        <taxon>Fungi</taxon>
        <taxon>Dikarya</taxon>
        <taxon>Ascomycota</taxon>
        <taxon>Pezizomycotina</taxon>
        <taxon>Eurotiomycetes</taxon>
        <taxon>Chaetothyriomycetidae</taxon>
        <taxon>Chaetothyriales</taxon>
        <taxon>Herpotrichiellaceae</taxon>
        <taxon>Exophiala</taxon>
    </lineage>
</organism>
<evidence type="ECO:0000313" key="3">
    <source>
        <dbReference type="EMBL" id="KAK5064752.1"/>
    </source>
</evidence>
<sequence>MDTFRADAEQLLQNLLCKEPTDGQYHVLDIRSSLINDKDTKLEDKTFDDAALRNFIECPKPTNANSTTTRIVHLYYHQDRGVTSASSVFQHTWRSFNLEPYMMYMAQWNVPGFFQLPCIDSPSGDHDRFLKFHANCQAHFIMWTYDTKTLSTDGVLLSRDSPGGPAAYPTVHSHLKRYSGLSGHPLYLALMFALEKIAYIDRFLKIQHKRIGRAEKYTGFSHFHIDKPLSPILDAEEALNQLSDHSRLASSVLVGLADMMQHLQSSEMMLDAILSFELPTALAGINGVVKRDVEIRRIAKLLEPQLKQRFNYVNYIKQRAENQLTVIFNLLARGDAQTTISIARSTMHDSTSMKTIAVMTMGFLPATFWAALFSVPSLHWDQPTVISSRFWVYWAFTIPTTISVFLAWLLIMNRNALWARMKGRRRLSGSAMRPSEETKMPPTASPLSTAAGSGGSRKVKHLSSNFA</sequence>
<evidence type="ECO:0000256" key="1">
    <source>
        <dbReference type="SAM" id="MobiDB-lite"/>
    </source>
</evidence>